<feature type="signal peptide" evidence="2">
    <location>
        <begin position="1"/>
        <end position="35"/>
    </location>
</feature>
<dbReference type="Proteomes" id="UP001239909">
    <property type="component" value="Unassembled WGS sequence"/>
</dbReference>
<organism evidence="4 5">
    <name type="scientific">Paralimibaculum aggregatum</name>
    <dbReference type="NCBI Taxonomy" id="3036245"/>
    <lineage>
        <taxon>Bacteria</taxon>
        <taxon>Pseudomonadati</taxon>
        <taxon>Pseudomonadota</taxon>
        <taxon>Alphaproteobacteria</taxon>
        <taxon>Rhodobacterales</taxon>
        <taxon>Paracoccaceae</taxon>
        <taxon>Paralimibaculum</taxon>
    </lineage>
</organism>
<proteinExistence type="predicted"/>
<keyword evidence="2" id="KW-0732">Signal</keyword>
<evidence type="ECO:0000259" key="3">
    <source>
        <dbReference type="PROSITE" id="PS50234"/>
    </source>
</evidence>
<dbReference type="RefSeq" id="WP_285674634.1">
    <property type="nucleotide sequence ID" value="NZ_BSYI01000060.1"/>
</dbReference>
<feature type="region of interest" description="Disordered" evidence="1">
    <location>
        <begin position="175"/>
        <end position="222"/>
    </location>
</feature>
<dbReference type="EMBL" id="BSYI01000060">
    <property type="protein sequence ID" value="GMG85334.1"/>
    <property type="molecule type" value="Genomic_DNA"/>
</dbReference>
<feature type="chain" id="PRO_5047165471" description="VWFA domain-containing protein" evidence="2">
    <location>
        <begin position="36"/>
        <end position="1079"/>
    </location>
</feature>
<feature type="compositionally biased region" description="Gly residues" evidence="1">
    <location>
        <begin position="412"/>
        <end position="437"/>
    </location>
</feature>
<evidence type="ECO:0000256" key="1">
    <source>
        <dbReference type="SAM" id="MobiDB-lite"/>
    </source>
</evidence>
<feature type="compositionally biased region" description="Gly residues" evidence="1">
    <location>
        <begin position="241"/>
        <end position="256"/>
    </location>
</feature>
<feature type="compositionally biased region" description="Low complexity" evidence="1">
    <location>
        <begin position="128"/>
        <end position="144"/>
    </location>
</feature>
<protein>
    <recommendedName>
        <fullName evidence="3">VWFA domain-containing protein</fullName>
    </recommendedName>
</protein>
<feature type="domain" description="VWFA" evidence="3">
    <location>
        <begin position="663"/>
        <end position="875"/>
    </location>
</feature>
<accession>A0ABQ6LTD8</accession>
<dbReference type="Gene3D" id="3.40.50.410">
    <property type="entry name" value="von Willebrand factor, type A domain"/>
    <property type="match status" value="1"/>
</dbReference>
<name>A0ABQ6LTD8_9RHOB</name>
<gene>
    <name evidence="4" type="ORF">LNKW23_45540</name>
</gene>
<dbReference type="PROSITE" id="PS50234">
    <property type="entry name" value="VWFA"/>
    <property type="match status" value="1"/>
</dbReference>
<feature type="region of interest" description="Disordered" evidence="1">
    <location>
        <begin position="241"/>
        <end position="465"/>
    </location>
</feature>
<dbReference type="InterPro" id="IPR002035">
    <property type="entry name" value="VWF_A"/>
</dbReference>
<feature type="region of interest" description="Disordered" evidence="1">
    <location>
        <begin position="128"/>
        <end position="156"/>
    </location>
</feature>
<dbReference type="CDD" id="cd00198">
    <property type="entry name" value="vWFA"/>
    <property type="match status" value="1"/>
</dbReference>
<comment type="caution">
    <text evidence="4">The sequence shown here is derived from an EMBL/GenBank/DDBJ whole genome shotgun (WGS) entry which is preliminary data.</text>
</comment>
<feature type="compositionally biased region" description="Gly residues" evidence="1">
    <location>
        <begin position="316"/>
        <end position="385"/>
    </location>
</feature>
<dbReference type="SUPFAM" id="SSF53300">
    <property type="entry name" value="vWA-like"/>
    <property type="match status" value="1"/>
</dbReference>
<evidence type="ECO:0000256" key="2">
    <source>
        <dbReference type="SAM" id="SignalP"/>
    </source>
</evidence>
<keyword evidence="5" id="KW-1185">Reference proteome</keyword>
<feature type="compositionally biased region" description="Gly residues" evidence="1">
    <location>
        <begin position="264"/>
        <end position="290"/>
    </location>
</feature>
<sequence>MCHLAHPSRQLSRRGRRPALALAIGLALAAPAALAQSGGGLGGLLGLEAPQAGAETAPAAAAGPGIDPLTAIPAPPPGDPLGAADRADCAALAADEAEKIGCGRAASRGAALAPAAAPGAAAAAEGAAGGTELAQAEPPAAEPAEPAPAPVLNPQLSPGLSRVLGFLKPKDAPAEEVVEDAAGETAGEAAEEAGAPAPEAAEASGAPEATGAAGAADASGGAPAVTGALGQALGLPLGGAGSAGEGAAGSGSGTAGGSETAGSGSAGAGTASGGEASGGGLLDLGLGGGTAAPEETAAGSDAAGSDTAGSDTAGGDTAGSGTAGGQPSGGGLLNLGLGGSTGGGSGEASGGTGQGSGEAASGGAGQPSGGGLLNLGLGGAAGGAGADETGGDTGGPSGTVLDLDAEGKTPPGAGGGTGASTGPSTGGGTGTGTGTGAGSQLAIDRPGDVTLPPMPGTRPMKRDDLPGLDRRILTLPGAILAVDPIAGGAEELPAFSIFYVYNERSQDGAAWLQVGRSAGGRIDGWIRKDQTEDWKTMLVMQYAPKGARERVLFFKRRNDLIQFVRDPHVAQEAGYAYEDIEAGAYDGDYFTAIEPATEVDPERPYLMPILDHHEDMFDNLEEVTLVEVAGLNLEAGPAQADVSETENFDAPRRSSAIRDFRFGVVFAIDTTSSMGRYIDHTRAVVYSVIKGFADAGLDDKVDFGLVGYRDNTAPNPAIDYVTRVFQPLDPNADIPTVLGNFDRMAPVTVSTKGWDEDAFAGLDSALNTMDWSPYDLRMVVLITDAGARRGTDPMAQNPGYDVLNIRENADRLGVALSVIHLLTPEGARAGNIPPAQQVYAEIARTGDTSTTKYFPVDTTRGDAFLGQIQSFADGLVGAVSQSARGRRVERVEAVETMGDALVNEVFRAQLEYLGARQGQAAPRFYRAWAADRDLMNPRLDALDVKVFVTRQQLSALMEGSEAILMAYESQETGGGDFFALMRSFSAASTVEGAGTRTLQEAGDLFPSFLKALPYKSDLLALDEDTWSASGPSFQREQTEALRNKLRAYRDIAGSEIGWIDLGAGNRAEDVYAVSLELLP</sequence>
<evidence type="ECO:0000313" key="5">
    <source>
        <dbReference type="Proteomes" id="UP001239909"/>
    </source>
</evidence>
<feature type="compositionally biased region" description="Low complexity" evidence="1">
    <location>
        <begin position="291"/>
        <end position="315"/>
    </location>
</feature>
<evidence type="ECO:0000313" key="4">
    <source>
        <dbReference type="EMBL" id="GMG85334.1"/>
    </source>
</evidence>
<dbReference type="InterPro" id="IPR036465">
    <property type="entry name" value="vWFA_dom_sf"/>
</dbReference>
<reference evidence="4 5" key="1">
    <citation type="submission" date="2023-04" db="EMBL/GenBank/DDBJ databases">
        <title>Marinoamorphus aggregata gen. nov., sp. Nov., isolate from tissue of brittle star Ophioplocus japonicus.</title>
        <authorList>
            <person name="Kawano K."/>
            <person name="Sawayama S."/>
            <person name="Nakagawa S."/>
        </authorList>
    </citation>
    <scope>NUCLEOTIDE SEQUENCE [LARGE SCALE GENOMIC DNA]</scope>
    <source>
        <strain evidence="4 5">NKW23</strain>
    </source>
</reference>
<feature type="compositionally biased region" description="Low complexity" evidence="1">
    <location>
        <begin position="183"/>
        <end position="222"/>
    </location>
</feature>